<feature type="compositionally biased region" description="Basic residues" evidence="1">
    <location>
        <begin position="295"/>
        <end position="314"/>
    </location>
</feature>
<name>A0A8H3WIS1_9PEZI</name>
<dbReference type="Proteomes" id="UP000434172">
    <property type="component" value="Unassembled WGS sequence"/>
</dbReference>
<sequence>MYQGSKTRHTLFFGSVTYLLWAGAVIAHGKNVANSRLLLWGSSASGTFFKNSYVVGLSTEGSQMNVTLGYSGICVYSSAQIQTDSDSGAFSRCKGVYVFPNDDSESADSSNYGAKVLKHFRDELDLEDDTTLDTTKLQKLLLAARDIKEKILTPGLAWAAFFLVLAAGLFAIFPLFFYLAGSRRTVCMWTMACAGLCMGFGLMSIGATFFTTQGTWALLNSDEELTSTLKLTHGDIVYSQGHHLKGVSVTALAMNGSFVLSTTLAAVTRNHSTVNEQMGRPRPPMTHAGAGKPLLGKKKIKFSRGKPALNRRRK</sequence>
<feature type="region of interest" description="Disordered" evidence="1">
    <location>
        <begin position="274"/>
        <end position="314"/>
    </location>
</feature>
<dbReference type="EMBL" id="WOWK01000026">
    <property type="protein sequence ID" value="KAF0327060.1"/>
    <property type="molecule type" value="Genomic_DNA"/>
</dbReference>
<feature type="transmembrane region" description="Helical" evidence="2">
    <location>
        <begin position="156"/>
        <end position="179"/>
    </location>
</feature>
<keyword evidence="2" id="KW-0472">Membrane</keyword>
<keyword evidence="4" id="KW-1185">Reference proteome</keyword>
<reference evidence="3 4" key="1">
    <citation type="submission" date="2019-12" db="EMBL/GenBank/DDBJ databases">
        <title>A genome sequence resource for the geographically widespread anthracnose pathogen Colletotrichum asianum.</title>
        <authorList>
            <person name="Meng Y."/>
        </authorList>
    </citation>
    <scope>NUCLEOTIDE SEQUENCE [LARGE SCALE GENOMIC DNA]</scope>
    <source>
        <strain evidence="3 4">ICMP 18580</strain>
    </source>
</reference>
<evidence type="ECO:0000256" key="1">
    <source>
        <dbReference type="SAM" id="MobiDB-lite"/>
    </source>
</evidence>
<dbReference type="OrthoDB" id="4830018at2759"/>
<accession>A0A8H3WIS1</accession>
<gene>
    <name evidence="3" type="ORF">GQ607_005824</name>
</gene>
<proteinExistence type="predicted"/>
<evidence type="ECO:0000256" key="2">
    <source>
        <dbReference type="SAM" id="Phobius"/>
    </source>
</evidence>
<protein>
    <submittedName>
        <fullName evidence="3">Uncharacterized protein</fullName>
    </submittedName>
</protein>
<feature type="transmembrane region" description="Helical" evidence="2">
    <location>
        <begin position="186"/>
        <end position="210"/>
    </location>
</feature>
<evidence type="ECO:0000313" key="4">
    <source>
        <dbReference type="Proteomes" id="UP000434172"/>
    </source>
</evidence>
<dbReference type="AlphaFoldDB" id="A0A8H3WIS1"/>
<organism evidence="3 4">
    <name type="scientific">Colletotrichum asianum</name>
    <dbReference type="NCBI Taxonomy" id="702518"/>
    <lineage>
        <taxon>Eukaryota</taxon>
        <taxon>Fungi</taxon>
        <taxon>Dikarya</taxon>
        <taxon>Ascomycota</taxon>
        <taxon>Pezizomycotina</taxon>
        <taxon>Sordariomycetes</taxon>
        <taxon>Hypocreomycetidae</taxon>
        <taxon>Glomerellales</taxon>
        <taxon>Glomerellaceae</taxon>
        <taxon>Colletotrichum</taxon>
        <taxon>Colletotrichum gloeosporioides species complex</taxon>
    </lineage>
</organism>
<evidence type="ECO:0000313" key="3">
    <source>
        <dbReference type="EMBL" id="KAF0327060.1"/>
    </source>
</evidence>
<keyword evidence="2" id="KW-1133">Transmembrane helix</keyword>
<keyword evidence="2" id="KW-0812">Transmembrane</keyword>
<comment type="caution">
    <text evidence="3">The sequence shown here is derived from an EMBL/GenBank/DDBJ whole genome shotgun (WGS) entry which is preliminary data.</text>
</comment>